<evidence type="ECO:0000256" key="5">
    <source>
        <dbReference type="ARBA" id="ARBA00023180"/>
    </source>
</evidence>
<comment type="caution">
    <text evidence="9">The sequence shown here is derived from an EMBL/GenBank/DDBJ whole genome shotgun (WGS) entry which is preliminary data.</text>
</comment>
<dbReference type="Pfam" id="PF01490">
    <property type="entry name" value="Aa_trans"/>
    <property type="match status" value="1"/>
</dbReference>
<dbReference type="AlphaFoldDB" id="A0AA36MEL7"/>
<feature type="transmembrane region" description="Helical" evidence="7">
    <location>
        <begin position="234"/>
        <end position="255"/>
    </location>
</feature>
<evidence type="ECO:0000256" key="2">
    <source>
        <dbReference type="ARBA" id="ARBA00022692"/>
    </source>
</evidence>
<dbReference type="Proteomes" id="UP001176961">
    <property type="component" value="Unassembled WGS sequence"/>
</dbReference>
<dbReference type="PANTHER" id="PTHR16189:SF0">
    <property type="entry name" value="TRANSMEMBRANE PROTEIN 104"/>
    <property type="match status" value="1"/>
</dbReference>
<sequence>MAAAADTTAGYSSWVGLLYIFNLIVGTGALALPKAFASAGYILSLIIIAISALASYIAATFVLESLSIGNAAQERKRVATTEKKSADDSTIFEINEKIEVGHMANMFLGKIGVIICNVFMDVYLFGDLAIYSTTVPKSLMSVICETPTGTTPPHDRLCRPGWPGFFTRFTVYRLCIVLFIMVTLPMIIVGVTKTKYLQLTTTACRWIAFLLMIVLAIVQIASEGAETIPPPADIHGFGAVFGVTVYAFMCHHSLPSLVTPMNTKAHVFIKVLGVYILVLAFYVTLSITGSFAFKEVQDVYTLNFLVDNIQNAWQGIKHYFLALFPVFVITTNYPIIGCTLINNVRVLRDMLFSTTKVFTEEQTDAEKEKEAKASKKFIIISDIIIYVAMIGLATVISILTDDMLLLTKITGSYPGVGVQYLIPCLLIIYARKYAKNELNLDVPSKYASPFASVIWVVIIFIWALLAIVMATLNLCGVKF</sequence>
<feature type="transmembrane region" description="Helical" evidence="7">
    <location>
        <begin position="450"/>
        <end position="472"/>
    </location>
</feature>
<feature type="transmembrane region" description="Helical" evidence="7">
    <location>
        <begin position="411"/>
        <end position="430"/>
    </location>
</feature>
<feature type="transmembrane region" description="Helical" evidence="7">
    <location>
        <begin position="319"/>
        <end position="341"/>
    </location>
</feature>
<keyword evidence="3 7" id="KW-1133">Transmembrane helix</keyword>
<dbReference type="Gene3D" id="1.20.1740.10">
    <property type="entry name" value="Amino acid/polyamine transporter I"/>
    <property type="match status" value="1"/>
</dbReference>
<comment type="subcellular location">
    <subcellularLocation>
        <location evidence="1">Membrane</location>
        <topology evidence="1">Multi-pass membrane protein</topology>
    </subcellularLocation>
</comment>
<comment type="similarity">
    <text evidence="6">Belongs to the TMEM104 family.</text>
</comment>
<evidence type="ECO:0000256" key="1">
    <source>
        <dbReference type="ARBA" id="ARBA00004141"/>
    </source>
</evidence>
<dbReference type="GO" id="GO:0016020">
    <property type="term" value="C:membrane"/>
    <property type="evidence" value="ECO:0007669"/>
    <property type="project" value="UniProtKB-SubCell"/>
</dbReference>
<feature type="transmembrane region" description="Helical" evidence="7">
    <location>
        <begin position="377"/>
        <end position="399"/>
    </location>
</feature>
<keyword evidence="2 7" id="KW-0812">Transmembrane</keyword>
<protein>
    <recommendedName>
        <fullName evidence="8">Amino acid transporter transmembrane domain-containing protein</fullName>
    </recommendedName>
</protein>
<keyword evidence="10" id="KW-1185">Reference proteome</keyword>
<feature type="transmembrane region" description="Helical" evidence="7">
    <location>
        <begin position="107"/>
        <end position="131"/>
    </location>
</feature>
<feature type="transmembrane region" description="Helical" evidence="7">
    <location>
        <begin position="267"/>
        <end position="293"/>
    </location>
</feature>
<keyword evidence="5" id="KW-0325">Glycoprotein</keyword>
<feature type="transmembrane region" description="Helical" evidence="7">
    <location>
        <begin position="171"/>
        <end position="191"/>
    </location>
</feature>
<evidence type="ECO:0000259" key="8">
    <source>
        <dbReference type="Pfam" id="PF01490"/>
    </source>
</evidence>
<feature type="transmembrane region" description="Helical" evidence="7">
    <location>
        <begin position="203"/>
        <end position="222"/>
    </location>
</feature>
<proteinExistence type="inferred from homology"/>
<dbReference type="InterPro" id="IPR013057">
    <property type="entry name" value="AA_transpt_TM"/>
</dbReference>
<name>A0AA36MEL7_CYLNA</name>
<evidence type="ECO:0000256" key="3">
    <source>
        <dbReference type="ARBA" id="ARBA00022989"/>
    </source>
</evidence>
<evidence type="ECO:0000256" key="7">
    <source>
        <dbReference type="SAM" id="Phobius"/>
    </source>
</evidence>
<evidence type="ECO:0000256" key="6">
    <source>
        <dbReference type="ARBA" id="ARBA00038166"/>
    </source>
</evidence>
<gene>
    <name evidence="9" type="ORF">CYNAS_LOCUS22382</name>
</gene>
<keyword evidence="4 7" id="KW-0472">Membrane</keyword>
<evidence type="ECO:0000313" key="10">
    <source>
        <dbReference type="Proteomes" id="UP001176961"/>
    </source>
</evidence>
<accession>A0AA36MEL7</accession>
<organism evidence="9 10">
    <name type="scientific">Cylicocyclus nassatus</name>
    <name type="common">Nematode worm</name>
    <dbReference type="NCBI Taxonomy" id="53992"/>
    <lineage>
        <taxon>Eukaryota</taxon>
        <taxon>Metazoa</taxon>
        <taxon>Ecdysozoa</taxon>
        <taxon>Nematoda</taxon>
        <taxon>Chromadorea</taxon>
        <taxon>Rhabditida</taxon>
        <taxon>Rhabditina</taxon>
        <taxon>Rhabditomorpha</taxon>
        <taxon>Strongyloidea</taxon>
        <taxon>Strongylidae</taxon>
        <taxon>Cylicocyclus</taxon>
    </lineage>
</organism>
<feature type="transmembrane region" description="Helical" evidence="7">
    <location>
        <begin position="12"/>
        <end position="32"/>
    </location>
</feature>
<feature type="transmembrane region" description="Helical" evidence="7">
    <location>
        <begin position="38"/>
        <end position="63"/>
    </location>
</feature>
<dbReference type="PANTHER" id="PTHR16189">
    <property type="entry name" value="TRANSMEMBRANE PROTEIN 104-RELATED"/>
    <property type="match status" value="1"/>
</dbReference>
<reference evidence="9" key="1">
    <citation type="submission" date="2023-07" db="EMBL/GenBank/DDBJ databases">
        <authorList>
            <consortium name="CYATHOMIX"/>
        </authorList>
    </citation>
    <scope>NUCLEOTIDE SEQUENCE</scope>
    <source>
        <strain evidence="9">N/A</strain>
    </source>
</reference>
<evidence type="ECO:0000313" key="9">
    <source>
        <dbReference type="EMBL" id="CAJ0610399.1"/>
    </source>
</evidence>
<evidence type="ECO:0000256" key="4">
    <source>
        <dbReference type="ARBA" id="ARBA00023136"/>
    </source>
</evidence>
<feature type="domain" description="Amino acid transporter transmembrane" evidence="8">
    <location>
        <begin position="12"/>
        <end position="461"/>
    </location>
</feature>
<dbReference type="EMBL" id="CATQJL010000326">
    <property type="protein sequence ID" value="CAJ0610399.1"/>
    <property type="molecule type" value="Genomic_DNA"/>
</dbReference>